<protein>
    <submittedName>
        <fullName evidence="1">Uncharacterized protein</fullName>
    </submittedName>
</protein>
<proteinExistence type="predicted"/>
<name>A0A8S5LN51_9CAUD</name>
<organism evidence="1">
    <name type="scientific">Siphoviridae sp. ctbQZ1</name>
    <dbReference type="NCBI Taxonomy" id="2827581"/>
    <lineage>
        <taxon>Viruses</taxon>
        <taxon>Duplodnaviria</taxon>
        <taxon>Heunggongvirae</taxon>
        <taxon>Uroviricota</taxon>
        <taxon>Caudoviricetes</taxon>
    </lineage>
</organism>
<accession>A0A8S5LN51</accession>
<dbReference type="EMBL" id="BK015881">
    <property type="protein sequence ID" value="DAD71382.1"/>
    <property type="molecule type" value="Genomic_DNA"/>
</dbReference>
<evidence type="ECO:0000313" key="1">
    <source>
        <dbReference type="EMBL" id="DAD71382.1"/>
    </source>
</evidence>
<sequence>MRITYSNAILYERGNQCDFTSGFLFFIQIKMYGGRHE</sequence>
<reference evidence="1" key="1">
    <citation type="journal article" date="2021" name="Proc. Natl. Acad. Sci. U.S.A.">
        <title>A Catalog of Tens of Thousands of Viruses from Human Metagenomes Reveals Hidden Associations with Chronic Diseases.</title>
        <authorList>
            <person name="Tisza M.J."/>
            <person name="Buck C.B."/>
        </authorList>
    </citation>
    <scope>NUCLEOTIDE SEQUENCE</scope>
    <source>
        <strain evidence="1">CtbQZ1</strain>
    </source>
</reference>